<dbReference type="InterPro" id="IPR009734">
    <property type="entry name" value="Myoviridae_GpU"/>
</dbReference>
<dbReference type="RefSeq" id="WP_202665934.1">
    <property type="nucleotide sequence ID" value="NZ_JAENMR010000006.1"/>
</dbReference>
<comment type="caution">
    <text evidence="1">The sequence shown here is derived from an EMBL/GenBank/DDBJ whole genome shotgun (WGS) entry which is preliminary data.</text>
</comment>
<dbReference type="AlphaFoldDB" id="A0AAP2F2R2"/>
<name>A0AAP2F2R2_LELAM</name>
<protein>
    <submittedName>
        <fullName evidence="1">Phage tail protein</fullName>
    </submittedName>
</protein>
<organism evidence="1 2">
    <name type="scientific">Lelliottia amnigena</name>
    <name type="common">Enterobacter amnigenus</name>
    <dbReference type="NCBI Taxonomy" id="61646"/>
    <lineage>
        <taxon>Bacteria</taxon>
        <taxon>Pseudomonadati</taxon>
        <taxon>Pseudomonadota</taxon>
        <taxon>Gammaproteobacteria</taxon>
        <taxon>Enterobacterales</taxon>
        <taxon>Enterobacteriaceae</taxon>
        <taxon>Lelliottia</taxon>
    </lineage>
</organism>
<accession>A0AAP2F2R2</accession>
<evidence type="ECO:0000313" key="2">
    <source>
        <dbReference type="Proteomes" id="UP000653275"/>
    </source>
</evidence>
<dbReference type="EMBL" id="JAENMS010000006">
    <property type="protein sequence ID" value="MBL5935432.1"/>
    <property type="molecule type" value="Genomic_DNA"/>
</dbReference>
<reference evidence="1" key="1">
    <citation type="submission" date="2020-12" db="EMBL/GenBank/DDBJ databases">
        <title>Draft genome sequence of Enterobacter spp., Lelliottia spp. and Serratia spp. isolated from drinking water reservoirs and lakes.</title>
        <authorList>
            <person name="Reitter C."/>
            <person name="Neuhaus K."/>
            <person name="Huegler M."/>
        </authorList>
    </citation>
    <scope>NUCLEOTIDE SEQUENCE</scope>
    <source>
        <strain evidence="1">TZW15</strain>
    </source>
</reference>
<dbReference type="Pfam" id="PF06995">
    <property type="entry name" value="Phage_P2_GpU"/>
    <property type="match status" value="1"/>
</dbReference>
<dbReference type="Proteomes" id="UP000653275">
    <property type="component" value="Unassembled WGS sequence"/>
</dbReference>
<sequence>MDDLLEFARVLPDLGLAALDLGVKYHFKTMMTLGSFQFCVDEAAYQSFQRTLSWRWGEQQRFGQMDSLQYVGQAVPVISFSGEVFTDRRRVSVRPQEWAIGTAPVREMSLIGDTRTPQLLISGIGEILGYWVVTDFSDTADRFLMAGLPKHQQFTMTIKYYGENIYDAGGGYAG</sequence>
<gene>
    <name evidence="1" type="ORF">I7V27_13390</name>
</gene>
<evidence type="ECO:0000313" key="1">
    <source>
        <dbReference type="EMBL" id="MBL5935432.1"/>
    </source>
</evidence>
<proteinExistence type="predicted"/>